<gene>
    <name evidence="1" type="ORF">QOZ94_000889</name>
</gene>
<accession>A0ABU0LAF5</accession>
<keyword evidence="2" id="KW-1185">Reference proteome</keyword>
<comment type="caution">
    <text evidence="1">The sequence shown here is derived from an EMBL/GenBank/DDBJ whole genome shotgun (WGS) entry which is preliminary data.</text>
</comment>
<dbReference type="Proteomes" id="UP001241747">
    <property type="component" value="Unassembled WGS sequence"/>
</dbReference>
<name>A0ABU0LAF5_XANAG</name>
<evidence type="ECO:0000313" key="2">
    <source>
        <dbReference type="Proteomes" id="UP001241747"/>
    </source>
</evidence>
<dbReference type="EMBL" id="JAUSVY010000002">
    <property type="protein sequence ID" value="MDQ0504115.1"/>
    <property type="molecule type" value="Genomic_DNA"/>
</dbReference>
<reference evidence="1 2" key="1">
    <citation type="submission" date="2023-07" db="EMBL/GenBank/DDBJ databases">
        <title>Genomic Encyclopedia of Type Strains, Phase IV (KMG-IV): sequencing the most valuable type-strain genomes for metagenomic binning, comparative biology and taxonomic classification.</title>
        <authorList>
            <person name="Goeker M."/>
        </authorList>
    </citation>
    <scope>NUCLEOTIDE SEQUENCE [LARGE SCALE GENOMIC DNA]</scope>
    <source>
        <strain evidence="1 2">DSM 3770</strain>
    </source>
</reference>
<dbReference type="RefSeq" id="WP_237345231.1">
    <property type="nucleotide sequence ID" value="NZ_JABWGX010000008.1"/>
</dbReference>
<evidence type="ECO:0000313" key="1">
    <source>
        <dbReference type="EMBL" id="MDQ0504115.1"/>
    </source>
</evidence>
<sequence>MNAMISRSLAPFSATVAEKYFLLGRHRAELRRVVMDADGDGAGDDGRPCGRAKAKRIERGGARFAFAGTAINEAVGPI</sequence>
<proteinExistence type="predicted"/>
<protein>
    <submittedName>
        <fullName evidence="1">Uncharacterized protein</fullName>
    </submittedName>
</protein>
<organism evidence="1 2">
    <name type="scientific">Xanthobacter agilis</name>
    <dbReference type="NCBI Taxonomy" id="47492"/>
    <lineage>
        <taxon>Bacteria</taxon>
        <taxon>Pseudomonadati</taxon>
        <taxon>Pseudomonadota</taxon>
        <taxon>Alphaproteobacteria</taxon>
        <taxon>Hyphomicrobiales</taxon>
        <taxon>Xanthobacteraceae</taxon>
        <taxon>Xanthobacter</taxon>
    </lineage>
</organism>